<reference evidence="2" key="1">
    <citation type="submission" date="2019-11" db="UniProtKB">
        <authorList>
            <consortium name="WormBaseParasite"/>
        </authorList>
    </citation>
    <scope>IDENTIFICATION</scope>
</reference>
<dbReference type="WBParaSite" id="MCU_012835-RA">
    <property type="protein sequence ID" value="MCU_012835-RA"/>
    <property type="gene ID" value="MCU_012835"/>
</dbReference>
<proteinExistence type="predicted"/>
<name>A0A5K3G3W9_MESCO</name>
<sequence>QQGLTAAQIARHQHYLAIFDTLRTVTTVITNWEEIEETKEEVILDLPEMGSTVEAADAVESDDEGIEYLAMPLSRKTDRNYPSQYQAEYVKVPSLAIDSVHPTESTYQNNLIWDEMEYLSQPLSLENARQALDDGNTTPDFTSAFAIATDRTGDLAGNAKSPASPECYSEVLVSDEQMLQASSAQEHETSLSATLTSDLHMEETSKVLAGPGDHLDAEWDMETEPAVTSSKKP</sequence>
<protein>
    <submittedName>
        <fullName evidence="2">WASH complex subunit 2</fullName>
    </submittedName>
</protein>
<feature type="region of interest" description="Disordered" evidence="1">
    <location>
        <begin position="179"/>
        <end position="233"/>
    </location>
</feature>
<feature type="compositionally biased region" description="Polar residues" evidence="1">
    <location>
        <begin position="179"/>
        <end position="197"/>
    </location>
</feature>
<accession>A0A5K3G3W9</accession>
<evidence type="ECO:0000313" key="2">
    <source>
        <dbReference type="WBParaSite" id="MCU_012835-RA"/>
    </source>
</evidence>
<dbReference type="AlphaFoldDB" id="A0A5K3G3W9"/>
<evidence type="ECO:0000256" key="1">
    <source>
        <dbReference type="SAM" id="MobiDB-lite"/>
    </source>
</evidence>
<organism evidence="2">
    <name type="scientific">Mesocestoides corti</name>
    <name type="common">Flatworm</name>
    <dbReference type="NCBI Taxonomy" id="53468"/>
    <lineage>
        <taxon>Eukaryota</taxon>
        <taxon>Metazoa</taxon>
        <taxon>Spiralia</taxon>
        <taxon>Lophotrochozoa</taxon>
        <taxon>Platyhelminthes</taxon>
        <taxon>Cestoda</taxon>
        <taxon>Eucestoda</taxon>
        <taxon>Cyclophyllidea</taxon>
        <taxon>Mesocestoididae</taxon>
        <taxon>Mesocestoides</taxon>
    </lineage>
</organism>